<protein>
    <recommendedName>
        <fullName evidence="1">Carbohydrate-binding domain-containing protein</fullName>
    </recommendedName>
</protein>
<dbReference type="CDD" id="cd09620">
    <property type="entry name" value="CBM9_like_3"/>
    <property type="match status" value="1"/>
</dbReference>
<dbReference type="RefSeq" id="WP_120750920.1">
    <property type="nucleotide sequence ID" value="NZ_RBAH01000030.1"/>
</dbReference>
<organism evidence="2 3">
    <name type="scientific">Paenibacillus ginsengarvi</name>
    <dbReference type="NCBI Taxonomy" id="400777"/>
    <lineage>
        <taxon>Bacteria</taxon>
        <taxon>Bacillati</taxon>
        <taxon>Bacillota</taxon>
        <taxon>Bacilli</taxon>
        <taxon>Bacillales</taxon>
        <taxon>Paenibacillaceae</taxon>
        <taxon>Paenibacillus</taxon>
    </lineage>
</organism>
<dbReference type="Pfam" id="PF06452">
    <property type="entry name" value="CBM9_1"/>
    <property type="match status" value="1"/>
</dbReference>
<evidence type="ECO:0000313" key="3">
    <source>
        <dbReference type="Proteomes" id="UP000282311"/>
    </source>
</evidence>
<proteinExistence type="predicted"/>
<comment type="caution">
    <text evidence="2">The sequence shown here is derived from an EMBL/GenBank/DDBJ whole genome shotgun (WGS) entry which is preliminary data.</text>
</comment>
<dbReference type="EMBL" id="RBAH01000030">
    <property type="protein sequence ID" value="RKN70634.1"/>
    <property type="molecule type" value="Genomic_DNA"/>
</dbReference>
<dbReference type="Gene3D" id="2.60.40.1190">
    <property type="match status" value="1"/>
</dbReference>
<sequence length="200" mass="23140">MKRMEYRCVLVPAQGEIDWDRIESAELNETVDGSPSRLRTVVKMCRSPEYVHIRFECEDDHIVATYENRDDPIYKEDVVEVFLDEEGNGTSYREYEVSPRGVIFDAWITKKPEERPAVDVSWNDDGMRAAVTRSASGTLIYDIAFANETFDKPPVPGASWNMNFYRIDDDPQGKRHYSAWSPTGRIDFHRPDKFGTVQFV</sequence>
<gene>
    <name evidence="2" type="ORF">D7M11_29770</name>
</gene>
<dbReference type="AlphaFoldDB" id="A0A3B0BE82"/>
<dbReference type="SUPFAM" id="SSF49344">
    <property type="entry name" value="CBD9-like"/>
    <property type="match status" value="1"/>
</dbReference>
<feature type="domain" description="Carbohydrate-binding" evidence="1">
    <location>
        <begin position="19"/>
        <end position="198"/>
    </location>
</feature>
<evidence type="ECO:0000259" key="1">
    <source>
        <dbReference type="Pfam" id="PF06452"/>
    </source>
</evidence>
<dbReference type="InterPro" id="IPR010502">
    <property type="entry name" value="Carb-bd_dom_fam9"/>
</dbReference>
<evidence type="ECO:0000313" key="2">
    <source>
        <dbReference type="EMBL" id="RKN70634.1"/>
    </source>
</evidence>
<dbReference type="OrthoDB" id="9786766at2"/>
<name>A0A3B0BE82_9BACL</name>
<keyword evidence="3" id="KW-1185">Reference proteome</keyword>
<accession>A0A3B0BE82</accession>
<dbReference type="Proteomes" id="UP000282311">
    <property type="component" value="Unassembled WGS sequence"/>
</dbReference>
<dbReference type="GO" id="GO:0016052">
    <property type="term" value="P:carbohydrate catabolic process"/>
    <property type="evidence" value="ECO:0007669"/>
    <property type="project" value="InterPro"/>
</dbReference>
<dbReference type="GO" id="GO:0004553">
    <property type="term" value="F:hydrolase activity, hydrolyzing O-glycosyl compounds"/>
    <property type="evidence" value="ECO:0007669"/>
    <property type="project" value="InterPro"/>
</dbReference>
<dbReference type="GO" id="GO:0030246">
    <property type="term" value="F:carbohydrate binding"/>
    <property type="evidence" value="ECO:0007669"/>
    <property type="project" value="InterPro"/>
</dbReference>
<reference evidence="2 3" key="1">
    <citation type="journal article" date="2007" name="Int. J. Syst. Evol. Microbiol.">
        <title>Paenibacillus ginsengarvi sp. nov., isolated from soil from ginseng cultivation.</title>
        <authorList>
            <person name="Yoon M.H."/>
            <person name="Ten L.N."/>
            <person name="Im W.T."/>
        </authorList>
    </citation>
    <scope>NUCLEOTIDE SEQUENCE [LARGE SCALE GENOMIC DNA]</scope>
    <source>
        <strain evidence="2 3">KCTC 13059</strain>
    </source>
</reference>